<accession>A0A6P1GKX5</accession>
<dbReference type="Proteomes" id="UP000464086">
    <property type="component" value="Chromosome"/>
</dbReference>
<organism evidence="3 4">
    <name type="scientific">Sphingobium yanoikuyae</name>
    <name type="common">Sphingomonas yanoikuyae</name>
    <dbReference type="NCBI Taxonomy" id="13690"/>
    <lineage>
        <taxon>Bacteria</taxon>
        <taxon>Pseudomonadati</taxon>
        <taxon>Pseudomonadota</taxon>
        <taxon>Alphaproteobacteria</taxon>
        <taxon>Sphingomonadales</taxon>
        <taxon>Sphingomonadaceae</taxon>
        <taxon>Sphingobium</taxon>
    </lineage>
</organism>
<reference evidence="3 4" key="1">
    <citation type="submission" date="2019-12" db="EMBL/GenBank/DDBJ databases">
        <title>Functional and genomic insights into the Sphingobium yanoikuyae YC-JY1, a bacterium efficiently degrading bisphenol A.</title>
        <authorList>
            <person name="Jia Y."/>
            <person name="Li X."/>
            <person name="Wang J."/>
            <person name="Eltoukhy A."/>
            <person name="Lamraoui I."/>
            <person name="Yan Y."/>
        </authorList>
    </citation>
    <scope>NUCLEOTIDE SEQUENCE [LARGE SCALE GENOMIC DNA]</scope>
    <source>
        <strain evidence="3 4">YC-JY1</strain>
    </source>
</reference>
<feature type="domain" description="Transcription factor zinc-finger" evidence="2">
    <location>
        <begin position="3"/>
        <end position="42"/>
    </location>
</feature>
<dbReference type="EMBL" id="CP047218">
    <property type="protein sequence ID" value="QHD69119.1"/>
    <property type="molecule type" value="Genomic_DNA"/>
</dbReference>
<proteinExistence type="predicted"/>
<gene>
    <name evidence="3" type="ORF">GS397_20050</name>
</gene>
<feature type="region of interest" description="Disordered" evidence="1">
    <location>
        <begin position="43"/>
        <end position="73"/>
    </location>
</feature>
<name>A0A6P1GKX5_SPHYA</name>
<evidence type="ECO:0000256" key="1">
    <source>
        <dbReference type="SAM" id="MobiDB-lite"/>
    </source>
</evidence>
<evidence type="ECO:0000259" key="2">
    <source>
        <dbReference type="Pfam" id="PF13453"/>
    </source>
</evidence>
<protein>
    <recommendedName>
        <fullName evidence="2">Transcription factor zinc-finger domain-containing protein</fullName>
    </recommendedName>
</protein>
<dbReference type="InterPro" id="IPR027392">
    <property type="entry name" value="TF_Znf"/>
</dbReference>
<sequence length="86" mass="9603">MLCPSCRTELQMSERSGIEIDYCPSCRGVWLDRGELDKIIERSAAPPAPPAAAAQTSPGWSGPPHQSGYHPPYQKRRKSFLEELFD</sequence>
<dbReference type="RefSeq" id="WP_069336917.1">
    <property type="nucleotide sequence ID" value="NZ_CALUBW010000077.1"/>
</dbReference>
<dbReference type="Pfam" id="PF13453">
    <property type="entry name" value="Zn_ribbon_TFIIB"/>
    <property type="match status" value="1"/>
</dbReference>
<dbReference type="AlphaFoldDB" id="A0A6P1GKX5"/>
<evidence type="ECO:0000313" key="3">
    <source>
        <dbReference type="EMBL" id="QHD69119.1"/>
    </source>
</evidence>
<evidence type="ECO:0000313" key="4">
    <source>
        <dbReference type="Proteomes" id="UP000464086"/>
    </source>
</evidence>